<evidence type="ECO:0000256" key="4">
    <source>
        <dbReference type="ARBA" id="ARBA00023155"/>
    </source>
</evidence>
<dbReference type="AlphaFoldDB" id="A0A9P4J059"/>
<feature type="DNA-binding region" description="Homeobox" evidence="6">
    <location>
        <begin position="71"/>
        <end position="124"/>
    </location>
</feature>
<dbReference type="InterPro" id="IPR009057">
    <property type="entry name" value="Homeodomain-like_sf"/>
</dbReference>
<organism evidence="10 11">
    <name type="scientific">Myriangium duriaei CBS 260.36</name>
    <dbReference type="NCBI Taxonomy" id="1168546"/>
    <lineage>
        <taxon>Eukaryota</taxon>
        <taxon>Fungi</taxon>
        <taxon>Dikarya</taxon>
        <taxon>Ascomycota</taxon>
        <taxon>Pezizomycotina</taxon>
        <taxon>Dothideomycetes</taxon>
        <taxon>Dothideomycetidae</taxon>
        <taxon>Myriangiales</taxon>
        <taxon>Myriangiaceae</taxon>
        <taxon>Myriangium</taxon>
    </lineage>
</organism>
<comment type="similarity">
    <text evidence="2">Belongs to the engrailed homeobox family.</text>
</comment>
<evidence type="ECO:0000313" key="10">
    <source>
        <dbReference type="EMBL" id="KAF2153067.1"/>
    </source>
</evidence>
<evidence type="ECO:0000256" key="1">
    <source>
        <dbReference type="ARBA" id="ARBA00004123"/>
    </source>
</evidence>
<dbReference type="PROSITE" id="PS00027">
    <property type="entry name" value="HOMEOBOX_1"/>
    <property type="match status" value="1"/>
</dbReference>
<dbReference type="PANTHER" id="PTHR24341">
    <property type="entry name" value="HOMEOBOX PROTEIN ENGRAILED"/>
    <property type="match status" value="1"/>
</dbReference>
<feature type="compositionally biased region" description="Polar residues" evidence="8">
    <location>
        <begin position="324"/>
        <end position="342"/>
    </location>
</feature>
<dbReference type="InterPro" id="IPR017970">
    <property type="entry name" value="Homeobox_CS"/>
</dbReference>
<feature type="region of interest" description="Disordered" evidence="8">
    <location>
        <begin position="619"/>
        <end position="639"/>
    </location>
</feature>
<dbReference type="EMBL" id="ML996085">
    <property type="protein sequence ID" value="KAF2153067.1"/>
    <property type="molecule type" value="Genomic_DNA"/>
</dbReference>
<evidence type="ECO:0000256" key="6">
    <source>
        <dbReference type="PROSITE-ProRule" id="PRU00108"/>
    </source>
</evidence>
<feature type="compositionally biased region" description="Low complexity" evidence="8">
    <location>
        <begin position="848"/>
        <end position="860"/>
    </location>
</feature>
<evidence type="ECO:0000259" key="9">
    <source>
        <dbReference type="PROSITE" id="PS50071"/>
    </source>
</evidence>
<feature type="compositionally biased region" description="Low complexity" evidence="8">
    <location>
        <begin position="127"/>
        <end position="154"/>
    </location>
</feature>
<dbReference type="GO" id="GO:0016586">
    <property type="term" value="C:RSC-type complex"/>
    <property type="evidence" value="ECO:0007669"/>
    <property type="project" value="TreeGrafter"/>
</dbReference>
<dbReference type="SUPFAM" id="SSF46689">
    <property type="entry name" value="Homeodomain-like"/>
    <property type="match status" value="1"/>
</dbReference>
<keyword evidence="11" id="KW-1185">Reference proteome</keyword>
<feature type="region of interest" description="Disordered" evidence="8">
    <location>
        <begin position="115"/>
        <end position="155"/>
    </location>
</feature>
<dbReference type="GO" id="GO:0003677">
    <property type="term" value="F:DNA binding"/>
    <property type="evidence" value="ECO:0007669"/>
    <property type="project" value="UniProtKB-UniRule"/>
</dbReference>
<protein>
    <recommendedName>
        <fullName evidence="9">Homeobox domain-containing protein</fullName>
    </recommendedName>
</protein>
<dbReference type="Proteomes" id="UP000799439">
    <property type="component" value="Unassembled WGS sequence"/>
</dbReference>
<dbReference type="Gene3D" id="1.10.10.60">
    <property type="entry name" value="Homeodomain-like"/>
    <property type="match status" value="1"/>
</dbReference>
<reference evidence="10" key="1">
    <citation type="journal article" date="2020" name="Stud. Mycol.">
        <title>101 Dothideomycetes genomes: a test case for predicting lifestyles and emergence of pathogens.</title>
        <authorList>
            <person name="Haridas S."/>
            <person name="Albert R."/>
            <person name="Binder M."/>
            <person name="Bloem J."/>
            <person name="Labutti K."/>
            <person name="Salamov A."/>
            <person name="Andreopoulos B."/>
            <person name="Baker S."/>
            <person name="Barry K."/>
            <person name="Bills G."/>
            <person name="Bluhm B."/>
            <person name="Cannon C."/>
            <person name="Castanera R."/>
            <person name="Culley D."/>
            <person name="Daum C."/>
            <person name="Ezra D."/>
            <person name="Gonzalez J."/>
            <person name="Henrissat B."/>
            <person name="Kuo A."/>
            <person name="Liang C."/>
            <person name="Lipzen A."/>
            <person name="Lutzoni F."/>
            <person name="Magnuson J."/>
            <person name="Mondo S."/>
            <person name="Nolan M."/>
            <person name="Ohm R."/>
            <person name="Pangilinan J."/>
            <person name="Park H.-J."/>
            <person name="Ramirez L."/>
            <person name="Alfaro M."/>
            <person name="Sun H."/>
            <person name="Tritt A."/>
            <person name="Yoshinaga Y."/>
            <person name="Zwiers L.-H."/>
            <person name="Turgeon B."/>
            <person name="Goodwin S."/>
            <person name="Spatafora J."/>
            <person name="Crous P."/>
            <person name="Grigoriev I."/>
        </authorList>
    </citation>
    <scope>NUCLEOTIDE SEQUENCE</scope>
    <source>
        <strain evidence="10">CBS 260.36</strain>
    </source>
</reference>
<feature type="region of interest" description="Disordered" evidence="8">
    <location>
        <begin position="783"/>
        <end position="860"/>
    </location>
</feature>
<feature type="compositionally biased region" description="Polar residues" evidence="8">
    <location>
        <begin position="368"/>
        <end position="380"/>
    </location>
</feature>
<evidence type="ECO:0000256" key="7">
    <source>
        <dbReference type="RuleBase" id="RU000682"/>
    </source>
</evidence>
<proteinExistence type="inferred from homology"/>
<feature type="region of interest" description="Disordered" evidence="8">
    <location>
        <begin position="313"/>
        <end position="380"/>
    </location>
</feature>
<keyword evidence="3 6" id="KW-0238">DNA-binding</keyword>
<evidence type="ECO:0000313" key="11">
    <source>
        <dbReference type="Proteomes" id="UP000799439"/>
    </source>
</evidence>
<dbReference type="GO" id="GO:0000981">
    <property type="term" value="F:DNA-binding transcription factor activity, RNA polymerase II-specific"/>
    <property type="evidence" value="ECO:0007669"/>
    <property type="project" value="InterPro"/>
</dbReference>
<evidence type="ECO:0000256" key="3">
    <source>
        <dbReference type="ARBA" id="ARBA00023125"/>
    </source>
</evidence>
<dbReference type="SMART" id="SM00389">
    <property type="entry name" value="HOX"/>
    <property type="match status" value="1"/>
</dbReference>
<comment type="subcellular location">
    <subcellularLocation>
        <location evidence="1 6 7">Nucleus</location>
    </subcellularLocation>
</comment>
<feature type="compositionally biased region" description="Basic and acidic residues" evidence="8">
    <location>
        <begin position="345"/>
        <end position="364"/>
    </location>
</feature>
<feature type="compositionally biased region" description="Basic and acidic residues" evidence="8">
    <location>
        <begin position="836"/>
        <end position="847"/>
    </location>
</feature>
<comment type="caution">
    <text evidence="10">The sequence shown here is derived from an EMBL/GenBank/DDBJ whole genome shotgun (WGS) entry which is preliminary data.</text>
</comment>
<dbReference type="Pfam" id="PF00046">
    <property type="entry name" value="Homeodomain"/>
    <property type="match status" value="1"/>
</dbReference>
<dbReference type="PANTHER" id="PTHR24341:SF6">
    <property type="entry name" value="HOMEOBOX PROTEIN INVECTED"/>
    <property type="match status" value="1"/>
</dbReference>
<evidence type="ECO:0000256" key="8">
    <source>
        <dbReference type="SAM" id="MobiDB-lite"/>
    </source>
</evidence>
<accession>A0A9P4J059</accession>
<dbReference type="CDD" id="cd00086">
    <property type="entry name" value="homeodomain"/>
    <property type="match status" value="1"/>
</dbReference>
<gene>
    <name evidence="10" type="ORF">K461DRAFT_293361</name>
</gene>
<evidence type="ECO:0000256" key="2">
    <source>
        <dbReference type="ARBA" id="ARBA00010896"/>
    </source>
</evidence>
<keyword evidence="5 6" id="KW-0539">Nucleus</keyword>
<feature type="region of interest" description="Disordered" evidence="8">
    <location>
        <begin position="558"/>
        <end position="589"/>
    </location>
</feature>
<feature type="domain" description="Homeobox" evidence="9">
    <location>
        <begin position="69"/>
        <end position="123"/>
    </location>
</feature>
<name>A0A9P4J059_9PEZI</name>
<keyword evidence="4 6" id="KW-0371">Homeobox</keyword>
<evidence type="ECO:0000256" key="5">
    <source>
        <dbReference type="ARBA" id="ARBA00023242"/>
    </source>
</evidence>
<dbReference type="PROSITE" id="PS50071">
    <property type="entry name" value="HOMEOBOX_2"/>
    <property type="match status" value="1"/>
</dbReference>
<dbReference type="InterPro" id="IPR050720">
    <property type="entry name" value="Engrailed_Homeobox_TFs"/>
</dbReference>
<sequence length="860" mass="93977">MEFADYGGMYATDDSDHHIDLRNPHFRQEAYMHMHHPHQHPQSQHDFYSHHMQHPHFSQHLASLTVDVKPRLTKEQHDILENHYQGQNKPNTQTKKGFAEALGVSLDKVNNWFQNRRAKSKQDAKKAASQYTMDGQQTQQGGQSAVASSASSQTDVGADDISAQFLNSDCLSSPNPDSAISIDPMSLSNGLGITRDDAADQPPTTMSPQDMMTTKHAELIPDNLKIEPSDDMDLHRRTLTQEQFDSFANASEYVTGRQISSGIHESPKHESELFDSYLNDMSTFGASLDSNDMQTDSAADNFGSSSSLFPDVTSAANDIPRNPSVHSSVSDWSEHSTPSLSVTPVEHHADSGYAASDHDLDISPRGKSISSNSAQWQPGQSVPCDFEAMEREFKEIAARNNSNSTSSDMTRRNSSIPFAERQFAFANEQPFTQSEAPASLTQSMNNMGLSNDATPRGHSVSSISGNTIAARRQRPRPQPLINTSSAMRSASYCGPLPTAPGVMNPSAMPPTAPTLRRIKSSNVMNGGIASGRIQKSVSGAQRSPLNFTFAEAMNSPKFTRRTSSYSPANGGLGMGGGNLAPPTPLSPTELSHRLELQRQSSQIFGARQLSRQPSINELQEESHQQMLSTNNNPFSSPPTTPNYPVQYGRNRLANGMLAENTPPQSAPASQQCFPSSIYSQPTQMPTSYAQAPMMTTQASSYAPVMQTMQNVVMPSRPLQAGQYLEMLQAQQQMNNMSQMLPGSQQMQINYANMGFGVNSQTMYANNVPFSYVPAATPGVLMPQQQQHSVHHGQSKSVPGADFFVHEYSPPQDVKRVVTPRKSHESGPKNYTFANHGPEHFEKTKKDLSASPGSSSGTSSS</sequence>
<dbReference type="InterPro" id="IPR001356">
    <property type="entry name" value="HD"/>
</dbReference>
<dbReference type="OrthoDB" id="6159439at2759"/>